<dbReference type="EMBL" id="JTFC01000039">
    <property type="protein sequence ID" value="RUS53207.1"/>
    <property type="molecule type" value="Genomic_DNA"/>
</dbReference>
<evidence type="ECO:0000313" key="2">
    <source>
        <dbReference type="Proteomes" id="UP000288623"/>
    </source>
</evidence>
<name>A0A433RR01_9BACL</name>
<dbReference type="AlphaFoldDB" id="A0A433RR01"/>
<accession>A0A433RR01</accession>
<comment type="caution">
    <text evidence="1">The sequence shown here is derived from an EMBL/GenBank/DDBJ whole genome shotgun (WGS) entry which is preliminary data.</text>
</comment>
<evidence type="ECO:0000313" key="1">
    <source>
        <dbReference type="EMBL" id="RUS53207.1"/>
    </source>
</evidence>
<proteinExistence type="predicted"/>
<dbReference type="Pfam" id="PF02810">
    <property type="entry name" value="SEC-C"/>
    <property type="match status" value="1"/>
</dbReference>
<evidence type="ECO:0008006" key="3">
    <source>
        <dbReference type="Google" id="ProtNLM"/>
    </source>
</evidence>
<keyword evidence="2" id="KW-1185">Reference proteome</keyword>
<dbReference type="InterPro" id="IPR004027">
    <property type="entry name" value="SEC_C_motif"/>
</dbReference>
<dbReference type="Proteomes" id="UP000288623">
    <property type="component" value="Unassembled WGS sequence"/>
</dbReference>
<dbReference type="OrthoDB" id="6399948at2"/>
<reference evidence="1 2" key="1">
    <citation type="submission" date="2014-11" db="EMBL/GenBank/DDBJ databases">
        <title>Genome sequence and analysis of novel Kurthia sp.</title>
        <authorList>
            <person name="Lawson J.N."/>
            <person name="Gonzalez J.E."/>
            <person name="Rinauldi L."/>
            <person name="Xuan Z."/>
            <person name="Firman A."/>
            <person name="Shaddox L."/>
            <person name="Trudeau A."/>
            <person name="Shah S."/>
            <person name="Reiman D."/>
        </authorList>
    </citation>
    <scope>NUCLEOTIDE SEQUENCE [LARGE SCALE GENOMIC DNA]</scope>
    <source>
        <strain evidence="1 2">3B1D</strain>
    </source>
</reference>
<gene>
    <name evidence="1" type="ORF">QI30_15240</name>
</gene>
<dbReference type="SUPFAM" id="SSF103642">
    <property type="entry name" value="Sec-C motif"/>
    <property type="match status" value="1"/>
</dbReference>
<sequence>MVGRNDPCPCGSGKKYKKCHGKNVNGDITAVVESEITRLKGVFAQHYYQNFNYKLQPRYQAWSQELQHAPHLPEGYLEYAVADTAMYVDEPADWKQYVEQIQADDSVREQVKAVFAEAAEAKFALAEVTGSDENVLNLQDVATGETYVMPISENAKTAKWVFGVIFNDSRVGENGISVAQSTLFIPEALSMVTDIMKAKIENGVTDALELYKAFVEILENDTTDAPVEAKEVTATEEAIVEEDGDADAGEPVEAEEIVEVEEATEEQTFEQEIAALVKAYLTEYNLDATDFVKSVDAYLAETDIKAKKAGAVAAGAILAGQTAGVVPEGGLSKVKDVAEHFDVSSSSLSKYRKEIAEYLAK</sequence>
<protein>
    <recommendedName>
        <fullName evidence="3">SEC-C motif-containing protein</fullName>
    </recommendedName>
</protein>
<organism evidence="1 2">
    <name type="scientific">Candidatus Kurthia intestinigallinarum</name>
    <dbReference type="NCBI Taxonomy" id="1562256"/>
    <lineage>
        <taxon>Bacteria</taxon>
        <taxon>Bacillati</taxon>
        <taxon>Bacillota</taxon>
        <taxon>Bacilli</taxon>
        <taxon>Bacillales</taxon>
        <taxon>Caryophanaceae</taxon>
        <taxon>Kurthia</taxon>
    </lineage>
</organism>
<dbReference type="Gene3D" id="3.10.450.50">
    <property type="match status" value="1"/>
</dbReference>